<dbReference type="SUPFAM" id="SSF51395">
    <property type="entry name" value="FMN-linked oxidoreductases"/>
    <property type="match status" value="1"/>
</dbReference>
<comment type="cofactor">
    <cofactor evidence="1">
        <name>FMN</name>
        <dbReference type="ChEBI" id="CHEBI:58210"/>
    </cofactor>
</comment>
<evidence type="ECO:0000313" key="13">
    <source>
        <dbReference type="Proteomes" id="UP000199025"/>
    </source>
</evidence>
<dbReference type="InterPro" id="IPR036188">
    <property type="entry name" value="FAD/NAD-bd_sf"/>
</dbReference>
<dbReference type="InterPro" id="IPR013785">
    <property type="entry name" value="Aldolase_TIM"/>
</dbReference>
<evidence type="ECO:0000313" key="12">
    <source>
        <dbReference type="EMBL" id="SFJ33198.1"/>
    </source>
</evidence>
<evidence type="ECO:0000256" key="6">
    <source>
        <dbReference type="ARBA" id="ARBA00022723"/>
    </source>
</evidence>
<dbReference type="Gene3D" id="3.50.50.60">
    <property type="entry name" value="FAD/NAD(P)-binding domain"/>
    <property type="match status" value="1"/>
</dbReference>
<dbReference type="RefSeq" id="WP_091505559.1">
    <property type="nucleotide sequence ID" value="NZ_CBDQZW010000003.1"/>
</dbReference>
<dbReference type="CDD" id="cd02803">
    <property type="entry name" value="OYE_like_FMN_family"/>
    <property type="match status" value="1"/>
</dbReference>
<sequence>MNTATPLRLGPAALRNRVVAAPMERNYCRHDGSPTEHYVNRVAAVAEGGAALVYAEAAFVRADGRVRPRQLAVDEDSRIAGLRRLADAAHAGGALFGMQLVHGGRLAKAAVSGYTPVAPSPVVAEVVDGDLPLELDRDDIADLVTRFADAARRSAEAGADVVSVHAAHGYLLSQFLSPRTNRRTDEYADPARFLGEVLTAVRAAVPGLAVGIRISAYEGVPDGLDADATIAILRRAGASTLDFVDVSAGCYEAGQWITPPGELPQGLHAETAARFRALGPPVGVSGRITDGATASRILSHGQADFVTVARALHADPAWTRKVLNGLSPRPCIACNYCTDALRTGEPVGCAVAPEAAGPLPVVRPAARPPVLVVGGGPAGLEAARTAAANGHPTRLVERAPALGGALRLASRLHEYPEYHRILDWYAEELAGAGVTVELGNALSPARIPAQPEEIVVLATGTPRSVPVLPGAPAGRVHHLRDWLAEDHDLEDEYVVWGADRDGTAVADHLAAAGARVTLIGAEPEPAHDVGARAKILPLARLHASARVRLVLESVPTVVEPDRIHVRHASGQHTAIPARGPILVSVNGSDVHSPLRVVPGKTVVAVGDAAGHGGWSALAVRHAAETINRLSQGEHA</sequence>
<evidence type="ECO:0000256" key="7">
    <source>
        <dbReference type="ARBA" id="ARBA00023002"/>
    </source>
</evidence>
<dbReference type="GO" id="GO:0010181">
    <property type="term" value="F:FMN binding"/>
    <property type="evidence" value="ECO:0007669"/>
    <property type="project" value="InterPro"/>
</dbReference>
<dbReference type="PANTHER" id="PTHR42917:SF2">
    <property type="entry name" value="2,4-DIENOYL-COA REDUCTASE [(2E)-ENOYL-COA-PRODUCING]"/>
    <property type="match status" value="1"/>
</dbReference>
<proteinExistence type="inferred from homology"/>
<protein>
    <submittedName>
        <fullName evidence="12">2,4-dienoyl-CoA reductase</fullName>
    </submittedName>
</protein>
<dbReference type="InterPro" id="IPR001155">
    <property type="entry name" value="OxRdtase_FMN_N"/>
</dbReference>
<dbReference type="Pfam" id="PF07992">
    <property type="entry name" value="Pyr_redox_2"/>
    <property type="match status" value="1"/>
</dbReference>
<evidence type="ECO:0000259" key="11">
    <source>
        <dbReference type="Pfam" id="PF07992"/>
    </source>
</evidence>
<dbReference type="InterPro" id="IPR051793">
    <property type="entry name" value="NADH:flavin_oxidoreductase"/>
</dbReference>
<dbReference type="PRINTS" id="PR00368">
    <property type="entry name" value="FADPNR"/>
</dbReference>
<dbReference type="PANTHER" id="PTHR42917">
    <property type="entry name" value="2,4-DIENOYL-COA REDUCTASE"/>
    <property type="match status" value="1"/>
</dbReference>
<feature type="domain" description="NADH:flavin oxidoreductase/NADH oxidase N-terminal" evidence="10">
    <location>
        <begin position="5"/>
        <end position="326"/>
    </location>
</feature>
<keyword evidence="4" id="KW-0285">Flavoprotein</keyword>
<reference evidence="12 13" key="1">
    <citation type="submission" date="2016-10" db="EMBL/GenBank/DDBJ databases">
        <authorList>
            <person name="de Groot N.N."/>
        </authorList>
    </citation>
    <scope>NUCLEOTIDE SEQUENCE [LARGE SCALE GENOMIC DNA]</scope>
    <source>
        <strain evidence="12 13">DSM 44468</strain>
    </source>
</reference>
<dbReference type="Proteomes" id="UP000199025">
    <property type="component" value="Unassembled WGS sequence"/>
</dbReference>
<evidence type="ECO:0000256" key="9">
    <source>
        <dbReference type="ARBA" id="ARBA00023014"/>
    </source>
</evidence>
<evidence type="ECO:0000259" key="10">
    <source>
        <dbReference type="Pfam" id="PF00724"/>
    </source>
</evidence>
<dbReference type="GO" id="GO:0051536">
    <property type="term" value="F:iron-sulfur cluster binding"/>
    <property type="evidence" value="ECO:0007669"/>
    <property type="project" value="UniProtKB-KW"/>
</dbReference>
<evidence type="ECO:0000256" key="4">
    <source>
        <dbReference type="ARBA" id="ARBA00022630"/>
    </source>
</evidence>
<evidence type="ECO:0000256" key="5">
    <source>
        <dbReference type="ARBA" id="ARBA00022643"/>
    </source>
</evidence>
<accession>A0A1I3QGT3</accession>
<dbReference type="Pfam" id="PF00724">
    <property type="entry name" value="Oxidored_FMN"/>
    <property type="match status" value="1"/>
</dbReference>
<keyword evidence="13" id="KW-1185">Reference proteome</keyword>
<dbReference type="GO" id="GO:0046872">
    <property type="term" value="F:metal ion binding"/>
    <property type="evidence" value="ECO:0007669"/>
    <property type="project" value="UniProtKB-KW"/>
</dbReference>
<dbReference type="AlphaFoldDB" id="A0A1I3QGT3"/>
<keyword evidence="6" id="KW-0479">Metal-binding</keyword>
<keyword evidence="9" id="KW-0411">Iron-sulfur</keyword>
<evidence type="ECO:0000256" key="8">
    <source>
        <dbReference type="ARBA" id="ARBA00023004"/>
    </source>
</evidence>
<dbReference type="OrthoDB" id="3169239at2"/>
<name>A0A1I3QGT3_9PSEU</name>
<evidence type="ECO:0000256" key="2">
    <source>
        <dbReference type="ARBA" id="ARBA00001966"/>
    </source>
</evidence>
<keyword evidence="5" id="KW-0288">FMN</keyword>
<keyword evidence="8" id="KW-0408">Iron</keyword>
<comment type="cofactor">
    <cofactor evidence="2">
        <name>[4Fe-4S] cluster</name>
        <dbReference type="ChEBI" id="CHEBI:49883"/>
    </cofactor>
</comment>
<dbReference type="Gene3D" id="3.20.20.70">
    <property type="entry name" value="Aldolase class I"/>
    <property type="match status" value="1"/>
</dbReference>
<keyword evidence="7" id="KW-0560">Oxidoreductase</keyword>
<dbReference type="InterPro" id="IPR023753">
    <property type="entry name" value="FAD/NAD-binding_dom"/>
</dbReference>
<organism evidence="12 13">
    <name type="scientific">Amycolatopsis sacchari</name>
    <dbReference type="NCBI Taxonomy" id="115433"/>
    <lineage>
        <taxon>Bacteria</taxon>
        <taxon>Bacillati</taxon>
        <taxon>Actinomycetota</taxon>
        <taxon>Actinomycetes</taxon>
        <taxon>Pseudonocardiales</taxon>
        <taxon>Pseudonocardiaceae</taxon>
        <taxon>Amycolatopsis</taxon>
    </lineage>
</organism>
<evidence type="ECO:0000256" key="1">
    <source>
        <dbReference type="ARBA" id="ARBA00001917"/>
    </source>
</evidence>
<dbReference type="GO" id="GO:0016491">
    <property type="term" value="F:oxidoreductase activity"/>
    <property type="evidence" value="ECO:0007669"/>
    <property type="project" value="UniProtKB-KW"/>
</dbReference>
<dbReference type="Gene3D" id="3.40.50.720">
    <property type="entry name" value="NAD(P)-binding Rossmann-like Domain"/>
    <property type="match status" value="1"/>
</dbReference>
<evidence type="ECO:0000256" key="3">
    <source>
        <dbReference type="ARBA" id="ARBA00011048"/>
    </source>
</evidence>
<dbReference type="EMBL" id="FORP01000004">
    <property type="protein sequence ID" value="SFJ33198.1"/>
    <property type="molecule type" value="Genomic_DNA"/>
</dbReference>
<feature type="domain" description="FAD/NAD(P)-binding" evidence="11">
    <location>
        <begin position="370"/>
        <end position="571"/>
    </location>
</feature>
<dbReference type="STRING" id="115433.SAMN05421835_104330"/>
<comment type="similarity">
    <text evidence="3">In the N-terminal section; belongs to the NADH:flavin oxidoreductase/NADH oxidase family.</text>
</comment>
<gene>
    <name evidence="12" type="ORF">SAMN05421835_104330</name>
</gene>
<dbReference type="SUPFAM" id="SSF51905">
    <property type="entry name" value="FAD/NAD(P)-binding domain"/>
    <property type="match status" value="1"/>
</dbReference>